<sequence>MMPVTGAMTPSPRAPPAAERSQGERRQLEGGDGSNTLQSWSNDTARQSLSTLCLCTSHYFSTISVADGRICGEHHSPQK</sequence>
<evidence type="ECO:0000313" key="3">
    <source>
        <dbReference type="Proteomes" id="UP001346869"/>
    </source>
</evidence>
<reference evidence="2 3" key="1">
    <citation type="journal article" date="2023" name="Genes (Basel)">
        <title>Chromosome-Level Genome Assembly and Circadian Gene Repertoire of the Patagonia Blennie Eleginops maclovinus-The Closest Ancestral Proxy of Antarctic Cryonotothenioids.</title>
        <authorList>
            <person name="Cheng C.C."/>
            <person name="Rivera-Colon A.G."/>
            <person name="Minhas B.F."/>
            <person name="Wilson L."/>
            <person name="Rayamajhi N."/>
            <person name="Vargas-Chacoff L."/>
            <person name="Catchen J.M."/>
        </authorList>
    </citation>
    <scope>NUCLEOTIDE SEQUENCE [LARGE SCALE GENOMIC DNA]</scope>
    <source>
        <strain evidence="2">JMC-PN-2008</strain>
    </source>
</reference>
<evidence type="ECO:0000313" key="2">
    <source>
        <dbReference type="EMBL" id="KAK5861739.1"/>
    </source>
</evidence>
<accession>A0AAN7XJZ1</accession>
<dbReference type="EMBL" id="JAUZQC010000012">
    <property type="protein sequence ID" value="KAK5861739.1"/>
    <property type="molecule type" value="Genomic_DNA"/>
</dbReference>
<organism evidence="2 3">
    <name type="scientific">Eleginops maclovinus</name>
    <name type="common">Patagonian blennie</name>
    <name type="synonym">Eleginus maclovinus</name>
    <dbReference type="NCBI Taxonomy" id="56733"/>
    <lineage>
        <taxon>Eukaryota</taxon>
        <taxon>Metazoa</taxon>
        <taxon>Chordata</taxon>
        <taxon>Craniata</taxon>
        <taxon>Vertebrata</taxon>
        <taxon>Euteleostomi</taxon>
        <taxon>Actinopterygii</taxon>
        <taxon>Neopterygii</taxon>
        <taxon>Teleostei</taxon>
        <taxon>Neoteleostei</taxon>
        <taxon>Acanthomorphata</taxon>
        <taxon>Eupercaria</taxon>
        <taxon>Perciformes</taxon>
        <taxon>Notothenioidei</taxon>
        <taxon>Eleginopidae</taxon>
        <taxon>Eleginops</taxon>
    </lineage>
</organism>
<feature type="region of interest" description="Disordered" evidence="1">
    <location>
        <begin position="1"/>
        <end position="42"/>
    </location>
</feature>
<proteinExistence type="predicted"/>
<comment type="caution">
    <text evidence="2">The sequence shown here is derived from an EMBL/GenBank/DDBJ whole genome shotgun (WGS) entry which is preliminary data.</text>
</comment>
<name>A0AAN7XJZ1_ELEMC</name>
<reference evidence="2 3" key="2">
    <citation type="journal article" date="2023" name="Mol. Biol. Evol.">
        <title>Genomics of Secondarily Temperate Adaptation in the Only Non-Antarctic Icefish.</title>
        <authorList>
            <person name="Rivera-Colon A.G."/>
            <person name="Rayamajhi N."/>
            <person name="Minhas B.F."/>
            <person name="Madrigal G."/>
            <person name="Bilyk K.T."/>
            <person name="Yoon V."/>
            <person name="Hune M."/>
            <person name="Gregory S."/>
            <person name="Cheng C.H.C."/>
            <person name="Catchen J.M."/>
        </authorList>
    </citation>
    <scope>NUCLEOTIDE SEQUENCE [LARGE SCALE GENOMIC DNA]</scope>
    <source>
        <strain evidence="2">JMC-PN-2008</strain>
    </source>
</reference>
<dbReference type="AlphaFoldDB" id="A0AAN7XJZ1"/>
<keyword evidence="3" id="KW-1185">Reference proteome</keyword>
<dbReference type="Proteomes" id="UP001346869">
    <property type="component" value="Unassembled WGS sequence"/>
</dbReference>
<evidence type="ECO:0000256" key="1">
    <source>
        <dbReference type="SAM" id="MobiDB-lite"/>
    </source>
</evidence>
<gene>
    <name evidence="2" type="ORF">PBY51_017192</name>
</gene>
<protein>
    <submittedName>
        <fullName evidence="2">Uncharacterized protein</fullName>
    </submittedName>
</protein>